<organism evidence="2">
    <name type="scientific">Setaria italica</name>
    <name type="common">Foxtail millet</name>
    <name type="synonym">Panicum italicum</name>
    <dbReference type="NCBI Taxonomy" id="4555"/>
    <lineage>
        <taxon>Eukaryota</taxon>
        <taxon>Viridiplantae</taxon>
        <taxon>Streptophyta</taxon>
        <taxon>Embryophyta</taxon>
        <taxon>Tracheophyta</taxon>
        <taxon>Spermatophyta</taxon>
        <taxon>Magnoliopsida</taxon>
        <taxon>Liliopsida</taxon>
        <taxon>Poales</taxon>
        <taxon>Poaceae</taxon>
        <taxon>PACMAD clade</taxon>
        <taxon>Panicoideae</taxon>
        <taxon>Panicodae</taxon>
        <taxon>Paniceae</taxon>
        <taxon>Cenchrinae</taxon>
        <taxon>Setaria</taxon>
    </lineage>
</organism>
<feature type="chain" id="PRO_5017017618" description="Hydrophobic seed protein domain-containing protein" evidence="1">
    <location>
        <begin position="26"/>
        <end position="114"/>
    </location>
</feature>
<reference evidence="2" key="2">
    <citation type="submission" date="2015-07" db="EMBL/GenBank/DDBJ databases">
        <authorList>
            <person name="Noorani M."/>
        </authorList>
    </citation>
    <scope>NUCLEOTIDE SEQUENCE</scope>
    <source>
        <strain evidence="2">Yugu1</strain>
    </source>
</reference>
<dbReference type="EMBL" id="CM003535">
    <property type="protein sequence ID" value="RCV39422.1"/>
    <property type="molecule type" value="Genomic_DNA"/>
</dbReference>
<accession>A0A368SAF2</accession>
<feature type="signal peptide" evidence="1">
    <location>
        <begin position="1"/>
        <end position="25"/>
    </location>
</feature>
<sequence>MAPKSAAALVLLAAMIAGLAPPLQAQLDARAVNSFFILVDQVLCPRDNVMKSCARQIASRGATIPTAILNPVSGEGTRCACGLGNVAAALGFDVFRRCQQFGGPFKQKASCCSA</sequence>
<proteinExistence type="predicted"/>
<dbReference type="AlphaFoldDB" id="A0A368SAF2"/>
<protein>
    <recommendedName>
        <fullName evidence="3">Hydrophobic seed protein domain-containing protein</fullName>
    </recommendedName>
</protein>
<evidence type="ECO:0000313" key="2">
    <source>
        <dbReference type="EMBL" id="RCV39422.1"/>
    </source>
</evidence>
<evidence type="ECO:0000256" key="1">
    <source>
        <dbReference type="SAM" id="SignalP"/>
    </source>
</evidence>
<evidence type="ECO:0008006" key="3">
    <source>
        <dbReference type="Google" id="ProtNLM"/>
    </source>
</evidence>
<reference evidence="2" key="1">
    <citation type="journal article" date="2012" name="Nat. Biotechnol.">
        <title>Reference genome sequence of the model plant Setaria.</title>
        <authorList>
            <person name="Bennetzen J.L."/>
            <person name="Schmutz J."/>
            <person name="Wang H."/>
            <person name="Percifield R."/>
            <person name="Hawkins J."/>
            <person name="Pontaroli A.C."/>
            <person name="Estep M."/>
            <person name="Feng L."/>
            <person name="Vaughn J.N."/>
            <person name="Grimwood J."/>
            <person name="Jenkins J."/>
            <person name="Barry K."/>
            <person name="Lindquist E."/>
            <person name="Hellsten U."/>
            <person name="Deshpande S."/>
            <person name="Wang X."/>
            <person name="Wu X."/>
            <person name="Mitros T."/>
            <person name="Triplett J."/>
            <person name="Yang X."/>
            <person name="Ye C.Y."/>
            <person name="Mauro-Herrera M."/>
            <person name="Wang L."/>
            <person name="Li P."/>
            <person name="Sharma M."/>
            <person name="Sharma R."/>
            <person name="Ronald P.C."/>
            <person name="Panaud O."/>
            <person name="Kellogg E.A."/>
            <person name="Brutnell T.P."/>
            <person name="Doust A.N."/>
            <person name="Tuskan G.A."/>
            <person name="Rokhsar D."/>
            <person name="Devos K.M."/>
        </authorList>
    </citation>
    <scope>NUCLEOTIDE SEQUENCE [LARGE SCALE GENOMIC DNA]</scope>
    <source>
        <strain evidence="2">Yugu1</strain>
    </source>
</reference>
<gene>
    <name evidence="2" type="ORF">SETIT_8G223200v2</name>
</gene>
<keyword evidence="1" id="KW-0732">Signal</keyword>
<name>A0A368SAF2_SETIT</name>